<name>A0A0T9TAI6_YERAE</name>
<dbReference type="SUPFAM" id="SSF101756">
    <property type="entry name" value="Hypothetical protein YgiW"/>
    <property type="match status" value="1"/>
</dbReference>
<dbReference type="NCBIfam" id="NF033674">
    <property type="entry name" value="stress_OB_fold"/>
    <property type="match status" value="1"/>
</dbReference>
<keyword evidence="1 2" id="KW-0732">Signal</keyword>
<feature type="chain" id="PRO_5006697555" evidence="2">
    <location>
        <begin position="21"/>
        <end position="143"/>
    </location>
</feature>
<dbReference type="EMBL" id="CQEM01000002">
    <property type="protein sequence ID" value="CNK71234.1"/>
    <property type="molecule type" value="Genomic_DNA"/>
</dbReference>
<dbReference type="InterPro" id="IPR016052">
    <property type="entry name" value="YgiW/YdeI"/>
</dbReference>
<dbReference type="Gene3D" id="2.40.50.200">
    <property type="entry name" value="Bacterial OB-fold"/>
    <property type="match status" value="1"/>
</dbReference>
<sequence length="143" mass="15236">MKKAAALFAILAVCSAPVLAQNSVAQNGGFVDPNAPVAQTTAAPVAGGFNGPSVGAVTVDKAKTMGDDTWVTLRGNIEQRIGGDHYTFRDATGTINVDIDHKRWNGQTITPKDTVELQGKIDKDWNSVELDVKQITKINSLKM</sequence>
<evidence type="ECO:0000313" key="3">
    <source>
        <dbReference type="EMBL" id="CNK71234.1"/>
    </source>
</evidence>
<protein>
    <submittedName>
        <fullName evidence="3">Protein ygiW</fullName>
    </submittedName>
</protein>
<organism evidence="3 4">
    <name type="scientific">Yersinia aleksiciae</name>
    <dbReference type="NCBI Taxonomy" id="263819"/>
    <lineage>
        <taxon>Bacteria</taxon>
        <taxon>Pseudomonadati</taxon>
        <taxon>Pseudomonadota</taxon>
        <taxon>Gammaproteobacteria</taxon>
        <taxon>Enterobacterales</taxon>
        <taxon>Yersiniaceae</taxon>
        <taxon>Yersinia</taxon>
    </lineage>
</organism>
<reference evidence="4" key="1">
    <citation type="submission" date="2015-03" db="EMBL/GenBank/DDBJ databases">
        <authorList>
            <consortium name="Pathogen Informatics"/>
        </authorList>
    </citation>
    <scope>NUCLEOTIDE SEQUENCE [LARGE SCALE GENOMIC DNA]</scope>
    <source>
        <strain evidence="4">IP27925</strain>
    </source>
</reference>
<gene>
    <name evidence="3" type="primary">ygiW_1</name>
    <name evidence="3" type="ORF">ERS008460_00662</name>
</gene>
<proteinExistence type="predicted"/>
<dbReference type="InterPro" id="IPR036700">
    <property type="entry name" value="BOBF_sf"/>
</dbReference>
<evidence type="ECO:0000256" key="1">
    <source>
        <dbReference type="ARBA" id="ARBA00022729"/>
    </source>
</evidence>
<dbReference type="PANTHER" id="PTHR36571:SF1">
    <property type="entry name" value="PROTEIN YGIW"/>
    <property type="match status" value="1"/>
</dbReference>
<dbReference type="PANTHER" id="PTHR36571">
    <property type="entry name" value="PROTEIN YGIW"/>
    <property type="match status" value="1"/>
</dbReference>
<evidence type="ECO:0000256" key="2">
    <source>
        <dbReference type="SAM" id="SignalP"/>
    </source>
</evidence>
<feature type="signal peptide" evidence="2">
    <location>
        <begin position="1"/>
        <end position="20"/>
    </location>
</feature>
<dbReference type="Pfam" id="PF04076">
    <property type="entry name" value="BOF"/>
    <property type="match status" value="1"/>
</dbReference>
<evidence type="ECO:0000313" key="4">
    <source>
        <dbReference type="Proteomes" id="UP000040088"/>
    </source>
</evidence>
<dbReference type="AlphaFoldDB" id="A0A0T9TAI6"/>
<dbReference type="InterPro" id="IPR005220">
    <property type="entry name" value="CarO-like"/>
</dbReference>
<dbReference type="NCBIfam" id="TIGR00156">
    <property type="entry name" value="YgiW/YdeI family stress tolerance OB fold protein"/>
    <property type="match status" value="1"/>
</dbReference>
<dbReference type="Proteomes" id="UP000040088">
    <property type="component" value="Unassembled WGS sequence"/>
</dbReference>
<accession>A0A0T9TAI6</accession>
<dbReference type="RefSeq" id="WP_050125240.1">
    <property type="nucleotide sequence ID" value="NZ_CABHQD010000297.1"/>
</dbReference>